<evidence type="ECO:0000256" key="3">
    <source>
        <dbReference type="ARBA" id="ARBA00022777"/>
    </source>
</evidence>
<gene>
    <name evidence="5" type="ORF">B0H16DRAFT_1456728</name>
</gene>
<keyword evidence="1" id="KW-0723">Serine/threonine-protein kinase</keyword>
<dbReference type="Proteomes" id="UP001215598">
    <property type="component" value="Unassembled WGS sequence"/>
</dbReference>
<keyword evidence="6" id="KW-1185">Reference proteome</keyword>
<keyword evidence="3" id="KW-0418">Kinase</keyword>
<name>A0AAD7NFI6_9AGAR</name>
<evidence type="ECO:0000259" key="4">
    <source>
        <dbReference type="PROSITE" id="PS51158"/>
    </source>
</evidence>
<proteinExistence type="predicted"/>
<feature type="domain" description="Alpha-type protein kinase" evidence="4">
    <location>
        <begin position="430"/>
        <end position="702"/>
    </location>
</feature>
<organism evidence="5 6">
    <name type="scientific">Mycena metata</name>
    <dbReference type="NCBI Taxonomy" id="1033252"/>
    <lineage>
        <taxon>Eukaryota</taxon>
        <taxon>Fungi</taxon>
        <taxon>Dikarya</taxon>
        <taxon>Basidiomycota</taxon>
        <taxon>Agaricomycotina</taxon>
        <taxon>Agaricomycetes</taxon>
        <taxon>Agaricomycetidae</taxon>
        <taxon>Agaricales</taxon>
        <taxon>Marasmiineae</taxon>
        <taxon>Mycenaceae</taxon>
        <taxon>Mycena</taxon>
    </lineage>
</organism>
<dbReference type="PROSITE" id="PS51158">
    <property type="entry name" value="ALPHA_KINASE"/>
    <property type="match status" value="1"/>
</dbReference>
<evidence type="ECO:0000256" key="2">
    <source>
        <dbReference type="ARBA" id="ARBA00022679"/>
    </source>
</evidence>
<comment type="caution">
    <text evidence="5">The sequence shown here is derived from an EMBL/GenBank/DDBJ whole genome shotgun (WGS) entry which is preliminary data.</text>
</comment>
<sequence length="721" mass="80262">MTHPTSIFDPDLRCPRCNRPDLGPLLQCQGRGKDVLNYNRPYQRCQCGAHLWYGPKAALEDIPEHVQLEFAIKKSLAENNGTGKDNGVFCSESTCRNSQGGARRANLQCGRTPIQCATCCKANGGCPAHPLSARDVPTAASSSGRAAPLANPPRSIHARPLNASYAMPYARAHNHLFRANAKVEQEATQQEILANTFTVVLYKKDAPAPAEHFKLVAENRRFVPANHPAIAVFAQNGLVAVLESRSPPKWINHDVRVGIPVTTNTRILLKVLDVVNCADLELELPPLPLLPSPLSSTSLLRVDPKPIPSHPDLELRPIEPLTSSLDLVVAKKKRFPLRYTCDMEPRIHTLVGVKGQAIAAAFMHAFPGMLYKKGTVYKHISFYSDAVKLGLVRTFSDQGRTDRGQWKLLVSAVEASRKRGENVSQPELMVVDLTQGRTTPAELELTVAGEQQLQNAEGGPQNMFIYDELVEHTTLELKMKQYKKVHGVIQDYGPDDCAPLAFDIFTHFVPGSRFNVHLANFVHPEFGRIACAFKNMRDDQGNNIWVEGARWAEGHFLWEGFKNVSAAANILLPDIEFASTSLLTDPNPAANTYFYLAQPFYNGTRLNSCDFDADTDEFRTALSAFSHWTYKISNYNSVYVEFEGFMLARGYRVFDSKTHTLDSRNNPFGYDFLRSQGEQGVKAFRDTHNCNAICARLRLDSLPVVFPPPVEEEFSTQLLTL</sequence>
<dbReference type="AlphaFoldDB" id="A0AAD7NFI6"/>
<dbReference type="InterPro" id="IPR011009">
    <property type="entry name" value="Kinase-like_dom_sf"/>
</dbReference>
<evidence type="ECO:0000313" key="6">
    <source>
        <dbReference type="Proteomes" id="UP001215598"/>
    </source>
</evidence>
<reference evidence="5" key="1">
    <citation type="submission" date="2023-03" db="EMBL/GenBank/DDBJ databases">
        <title>Massive genome expansion in bonnet fungi (Mycena s.s.) driven by repeated elements and novel gene families across ecological guilds.</title>
        <authorList>
            <consortium name="Lawrence Berkeley National Laboratory"/>
            <person name="Harder C.B."/>
            <person name="Miyauchi S."/>
            <person name="Viragh M."/>
            <person name="Kuo A."/>
            <person name="Thoen E."/>
            <person name="Andreopoulos B."/>
            <person name="Lu D."/>
            <person name="Skrede I."/>
            <person name="Drula E."/>
            <person name="Henrissat B."/>
            <person name="Morin E."/>
            <person name="Kohler A."/>
            <person name="Barry K."/>
            <person name="LaButti K."/>
            <person name="Morin E."/>
            <person name="Salamov A."/>
            <person name="Lipzen A."/>
            <person name="Mereny Z."/>
            <person name="Hegedus B."/>
            <person name="Baldrian P."/>
            <person name="Stursova M."/>
            <person name="Weitz H."/>
            <person name="Taylor A."/>
            <person name="Grigoriev I.V."/>
            <person name="Nagy L.G."/>
            <person name="Martin F."/>
            <person name="Kauserud H."/>
        </authorList>
    </citation>
    <scope>NUCLEOTIDE SEQUENCE</scope>
    <source>
        <strain evidence="5">CBHHK182m</strain>
    </source>
</reference>
<dbReference type="GO" id="GO:0005524">
    <property type="term" value="F:ATP binding"/>
    <property type="evidence" value="ECO:0007669"/>
    <property type="project" value="InterPro"/>
</dbReference>
<protein>
    <recommendedName>
        <fullName evidence="4">Alpha-type protein kinase domain-containing protein</fullName>
    </recommendedName>
</protein>
<dbReference type="SUPFAM" id="SSF56112">
    <property type="entry name" value="Protein kinase-like (PK-like)"/>
    <property type="match status" value="1"/>
</dbReference>
<dbReference type="Gene3D" id="3.20.200.10">
    <property type="entry name" value="MHCK/EF2 kinase"/>
    <property type="match status" value="1"/>
</dbReference>
<dbReference type="InterPro" id="IPR004166">
    <property type="entry name" value="a-kinase_dom"/>
</dbReference>
<accession>A0AAD7NFI6</accession>
<dbReference type="GO" id="GO:0004674">
    <property type="term" value="F:protein serine/threonine kinase activity"/>
    <property type="evidence" value="ECO:0007669"/>
    <property type="project" value="UniProtKB-KW"/>
</dbReference>
<dbReference type="Pfam" id="PF02816">
    <property type="entry name" value="Alpha_kinase"/>
    <property type="match status" value="1"/>
</dbReference>
<keyword evidence="2" id="KW-0808">Transferase</keyword>
<evidence type="ECO:0000313" key="5">
    <source>
        <dbReference type="EMBL" id="KAJ7760017.1"/>
    </source>
</evidence>
<dbReference type="EMBL" id="JARKIB010000038">
    <property type="protein sequence ID" value="KAJ7760017.1"/>
    <property type="molecule type" value="Genomic_DNA"/>
</dbReference>
<evidence type="ECO:0000256" key="1">
    <source>
        <dbReference type="ARBA" id="ARBA00022527"/>
    </source>
</evidence>